<feature type="transmembrane region" description="Helical" evidence="6">
    <location>
        <begin position="273"/>
        <end position="290"/>
    </location>
</feature>
<evidence type="ECO:0000256" key="4">
    <source>
        <dbReference type="ARBA" id="ARBA00022989"/>
    </source>
</evidence>
<feature type="transmembrane region" description="Helical" evidence="6">
    <location>
        <begin position="142"/>
        <end position="162"/>
    </location>
</feature>
<dbReference type="PANTHER" id="PTHR43370:SF1">
    <property type="entry name" value="GUANOSINE ABC TRANSPORTER PERMEASE PROTEIN NUPQ"/>
    <property type="match status" value="1"/>
</dbReference>
<keyword evidence="2" id="KW-1003">Cell membrane</keyword>
<dbReference type="EMBL" id="CP012357">
    <property type="protein sequence ID" value="AKX33983.1"/>
    <property type="molecule type" value="Genomic_DNA"/>
</dbReference>
<accession>A0A0K1W1D4</accession>
<dbReference type="Proteomes" id="UP000067476">
    <property type="component" value="Chromosome"/>
</dbReference>
<dbReference type="KEGG" id="sll:SLITO_v1c03280"/>
<feature type="transmembrane region" description="Helical" evidence="6">
    <location>
        <begin position="191"/>
        <end position="211"/>
    </location>
</feature>
<dbReference type="RefSeq" id="WP_075058078.1">
    <property type="nucleotide sequence ID" value="NZ_CP012357.1"/>
</dbReference>
<feature type="transmembrane region" description="Helical" evidence="6">
    <location>
        <begin position="217"/>
        <end position="234"/>
    </location>
</feature>
<dbReference type="InterPro" id="IPR001851">
    <property type="entry name" value="ABC_transp_permease"/>
</dbReference>
<evidence type="ECO:0000256" key="6">
    <source>
        <dbReference type="SAM" id="Phobius"/>
    </source>
</evidence>
<keyword evidence="4 6" id="KW-1133">Transmembrane helix</keyword>
<dbReference type="OrthoDB" id="9792579at2"/>
<evidence type="ECO:0000256" key="3">
    <source>
        <dbReference type="ARBA" id="ARBA00022692"/>
    </source>
</evidence>
<evidence type="ECO:0000313" key="8">
    <source>
        <dbReference type="Proteomes" id="UP000067476"/>
    </source>
</evidence>
<dbReference type="GO" id="GO:0022857">
    <property type="term" value="F:transmembrane transporter activity"/>
    <property type="evidence" value="ECO:0007669"/>
    <property type="project" value="InterPro"/>
</dbReference>
<keyword evidence="8" id="KW-1185">Reference proteome</keyword>
<evidence type="ECO:0000256" key="2">
    <source>
        <dbReference type="ARBA" id="ARBA00022475"/>
    </source>
</evidence>
<dbReference type="PANTHER" id="PTHR43370">
    <property type="entry name" value="SUGAR ABC TRANSPORTER INTEGRAL MEMBRANE PROTEIN-RELATED"/>
    <property type="match status" value="1"/>
</dbReference>
<keyword evidence="3 6" id="KW-0812">Transmembrane</keyword>
<feature type="transmembrane region" description="Helical" evidence="6">
    <location>
        <begin position="241"/>
        <end position="261"/>
    </location>
</feature>
<evidence type="ECO:0000313" key="7">
    <source>
        <dbReference type="EMBL" id="AKX33983.1"/>
    </source>
</evidence>
<dbReference type="Pfam" id="PF02653">
    <property type="entry name" value="BPD_transp_2"/>
    <property type="match status" value="1"/>
</dbReference>
<reference evidence="7 8" key="1">
    <citation type="journal article" date="2015" name="Genome Announc.">
        <title>Complete Genome Sequence of Spiroplasma litorale TN-1T (DSM 21781), a Bacterium Isolated from a Green-Eyed Horsefly (Tabanus nigrovittatus).</title>
        <authorList>
            <person name="Lo W.S."/>
            <person name="Lai Y.C."/>
            <person name="Lien Y.W."/>
            <person name="Wang T.H."/>
            <person name="Kuo C.H."/>
        </authorList>
    </citation>
    <scope>NUCLEOTIDE SEQUENCE [LARGE SCALE GENOMIC DNA]</scope>
    <source>
        <strain evidence="7 8">TN-1</strain>
    </source>
</reference>
<gene>
    <name evidence="7" type="ORF">SLITO_v1c03280</name>
</gene>
<name>A0A0K1W1D4_9MOLU</name>
<feature type="transmembrane region" description="Helical" evidence="6">
    <location>
        <begin position="63"/>
        <end position="83"/>
    </location>
</feature>
<dbReference type="PATRIC" id="fig|216942.3.peg.331"/>
<evidence type="ECO:0000256" key="1">
    <source>
        <dbReference type="ARBA" id="ARBA00004651"/>
    </source>
</evidence>
<keyword evidence="5 6" id="KW-0472">Membrane</keyword>
<organism evidence="7 8">
    <name type="scientific">Spiroplasma litorale</name>
    <dbReference type="NCBI Taxonomy" id="216942"/>
    <lineage>
        <taxon>Bacteria</taxon>
        <taxon>Bacillati</taxon>
        <taxon>Mycoplasmatota</taxon>
        <taxon>Mollicutes</taxon>
        <taxon>Entomoplasmatales</taxon>
        <taxon>Spiroplasmataceae</taxon>
        <taxon>Spiroplasma</taxon>
    </lineage>
</organism>
<dbReference type="STRING" id="216942.SLITO_v1c03280"/>
<comment type="subcellular location">
    <subcellularLocation>
        <location evidence="1">Cell membrane</location>
        <topology evidence="1">Multi-pass membrane protein</topology>
    </subcellularLocation>
</comment>
<dbReference type="GO" id="GO:0005886">
    <property type="term" value="C:plasma membrane"/>
    <property type="evidence" value="ECO:0007669"/>
    <property type="project" value="UniProtKB-SubCell"/>
</dbReference>
<feature type="transmembrane region" description="Helical" evidence="6">
    <location>
        <begin position="6"/>
        <end position="25"/>
    </location>
</feature>
<feature type="transmembrane region" description="Helical" evidence="6">
    <location>
        <begin position="32"/>
        <end position="51"/>
    </location>
</feature>
<dbReference type="AlphaFoldDB" id="A0A0K1W1D4"/>
<protein>
    <submittedName>
        <fullName evidence="7">Ribose/galactose ABC transporter permease</fullName>
    </submittedName>
</protein>
<dbReference type="CDD" id="cd06580">
    <property type="entry name" value="TM_PBP1_transp_TpRbsC_like"/>
    <property type="match status" value="1"/>
</dbReference>
<sequence length="309" mass="33549">MSVNILLEAISIYFVIFSLASLSGLISERSGVINVGIDGMMVIGALAYAIVGSKMYKNDNTPILQLVPIIVAAIVGGLFALLHSFASIKLKADQIVSGTAINLFAQGIAMFLTTTRGWTESNGTLITSGYKIVSFSGTNNIFTLYLLISIIITCFSGIYFSFTRTGVRHIAVGENPQAVSSSGINVLKYRYLAVLTSGLLAGISGAFFVILKNNGNFYGTVNGFGFIALAIMIVGQWKIRFTVVASFLFSVFFTIGEKIFYLTSNEWIKSNGNLFNMMPFILSLLTMITISKFSKPPKSIGEPYEKSKR</sequence>
<proteinExistence type="predicted"/>
<evidence type="ECO:0000256" key="5">
    <source>
        <dbReference type="ARBA" id="ARBA00023136"/>
    </source>
</evidence>